<comment type="caution">
    <text evidence="1">The sequence shown here is derived from an EMBL/GenBank/DDBJ whole genome shotgun (WGS) entry which is preliminary data.</text>
</comment>
<accession>A0AAV5RFQ4</accession>
<dbReference type="AlphaFoldDB" id="A0AAV5RFQ4"/>
<protein>
    <submittedName>
        <fullName evidence="1">Uncharacterized protein</fullName>
    </submittedName>
</protein>
<gene>
    <name evidence="1" type="ORF">DASB73_008600</name>
</gene>
<dbReference type="Proteomes" id="UP001362899">
    <property type="component" value="Unassembled WGS sequence"/>
</dbReference>
<reference evidence="1 2" key="1">
    <citation type="journal article" date="2023" name="Elife">
        <title>Identification of key yeast species and microbe-microbe interactions impacting larval growth of Drosophila in the wild.</title>
        <authorList>
            <person name="Mure A."/>
            <person name="Sugiura Y."/>
            <person name="Maeda R."/>
            <person name="Honda K."/>
            <person name="Sakurai N."/>
            <person name="Takahashi Y."/>
            <person name="Watada M."/>
            <person name="Katoh T."/>
            <person name="Gotoh A."/>
            <person name="Gotoh Y."/>
            <person name="Taniguchi I."/>
            <person name="Nakamura K."/>
            <person name="Hayashi T."/>
            <person name="Katayama T."/>
            <person name="Uemura T."/>
            <person name="Hattori Y."/>
        </authorList>
    </citation>
    <scope>NUCLEOTIDE SEQUENCE [LARGE SCALE GENOMIC DNA]</scope>
    <source>
        <strain evidence="1 2">SB-73</strain>
    </source>
</reference>
<organism evidence="1 2">
    <name type="scientific">Starmerella bacillaris</name>
    <name type="common">Yeast</name>
    <name type="synonym">Candida zemplinina</name>
    <dbReference type="NCBI Taxonomy" id="1247836"/>
    <lineage>
        <taxon>Eukaryota</taxon>
        <taxon>Fungi</taxon>
        <taxon>Dikarya</taxon>
        <taxon>Ascomycota</taxon>
        <taxon>Saccharomycotina</taxon>
        <taxon>Dipodascomycetes</taxon>
        <taxon>Dipodascales</taxon>
        <taxon>Trichomonascaceae</taxon>
        <taxon>Starmerella</taxon>
    </lineage>
</organism>
<evidence type="ECO:0000313" key="2">
    <source>
        <dbReference type="Proteomes" id="UP001362899"/>
    </source>
</evidence>
<sequence length="361" mass="41110">MNTKSLLDPVFHALKRNVAAFNDEITPLIAAVATEPDAHKRGQILDVLLELTEAAKNEYCAIVEIINKRMQFIDSNIDNTVGINSKMLLLAVSQYLLSRNCDISELLSRDSDLIDLLDRNLEKDESSFNISIKHQQWDLALCICKKYYKSNPSRTDLLLRMNLLNYFHIKSESWKDSPEEAFKLLCQYREAMKPFRESETLMRNAVSLTLRHFTSPERPVEILDARTDPRIPVDEQTCKDWFKKATSYDSLASITTIINAGILCYCTDQCALNKESDCPVCRIGPEKVYLDAQKPQHEDNLPRDLVLSPLGSAFSLSLAKSRKQNIDQSLVNNAYESEDFVYEPSNGEPVRVSALENIFTM</sequence>
<proteinExistence type="predicted"/>
<keyword evidence="2" id="KW-1185">Reference proteome</keyword>
<dbReference type="EMBL" id="BTGC01000003">
    <property type="protein sequence ID" value="GMM49902.1"/>
    <property type="molecule type" value="Genomic_DNA"/>
</dbReference>
<name>A0AAV5RFQ4_STABA</name>
<evidence type="ECO:0000313" key="1">
    <source>
        <dbReference type="EMBL" id="GMM49902.1"/>
    </source>
</evidence>